<evidence type="ECO:0000313" key="1">
    <source>
        <dbReference type="EMBL" id="HIX02832.1"/>
    </source>
</evidence>
<name>A0A9D2ABJ0_9BACT</name>
<organism evidence="1 2">
    <name type="scientific">Candidatus Odoribacter faecigallinarum</name>
    <dbReference type="NCBI Taxonomy" id="2838706"/>
    <lineage>
        <taxon>Bacteria</taxon>
        <taxon>Pseudomonadati</taxon>
        <taxon>Bacteroidota</taxon>
        <taxon>Bacteroidia</taxon>
        <taxon>Bacteroidales</taxon>
        <taxon>Odoribacteraceae</taxon>
        <taxon>Odoribacter</taxon>
    </lineage>
</organism>
<reference evidence="1" key="2">
    <citation type="submission" date="2021-04" db="EMBL/GenBank/DDBJ databases">
        <authorList>
            <person name="Gilroy R."/>
        </authorList>
    </citation>
    <scope>NUCLEOTIDE SEQUENCE</scope>
    <source>
        <strain evidence="1">23274</strain>
    </source>
</reference>
<reference evidence="1" key="1">
    <citation type="journal article" date="2021" name="PeerJ">
        <title>Extensive microbial diversity within the chicken gut microbiome revealed by metagenomics and culture.</title>
        <authorList>
            <person name="Gilroy R."/>
            <person name="Ravi A."/>
            <person name="Getino M."/>
            <person name="Pursley I."/>
            <person name="Horton D.L."/>
            <person name="Alikhan N.F."/>
            <person name="Baker D."/>
            <person name="Gharbi K."/>
            <person name="Hall N."/>
            <person name="Watson M."/>
            <person name="Adriaenssens E.M."/>
            <person name="Foster-Nyarko E."/>
            <person name="Jarju S."/>
            <person name="Secka A."/>
            <person name="Antonio M."/>
            <person name="Oren A."/>
            <person name="Chaudhuri R.R."/>
            <person name="La Ragione R."/>
            <person name="Hildebrand F."/>
            <person name="Pallen M.J."/>
        </authorList>
    </citation>
    <scope>NUCLEOTIDE SEQUENCE</scope>
    <source>
        <strain evidence="1">23274</strain>
    </source>
</reference>
<gene>
    <name evidence="1" type="ORF">H9863_01785</name>
</gene>
<dbReference type="EMBL" id="DXFT01000034">
    <property type="protein sequence ID" value="HIX02832.1"/>
    <property type="molecule type" value="Genomic_DNA"/>
</dbReference>
<proteinExistence type="predicted"/>
<evidence type="ECO:0000313" key="2">
    <source>
        <dbReference type="Proteomes" id="UP000824202"/>
    </source>
</evidence>
<dbReference type="Proteomes" id="UP000824202">
    <property type="component" value="Unassembled WGS sequence"/>
</dbReference>
<protein>
    <submittedName>
        <fullName evidence="1">Uncharacterized protein</fullName>
    </submittedName>
</protein>
<dbReference type="AlphaFoldDB" id="A0A9D2ABJ0"/>
<feature type="non-terminal residue" evidence="1">
    <location>
        <position position="170"/>
    </location>
</feature>
<comment type="caution">
    <text evidence="1">The sequence shown here is derived from an EMBL/GenBank/DDBJ whole genome shotgun (WGS) entry which is preliminary data.</text>
</comment>
<sequence>MKKHIQFLVAFILFTSLYYSCNYKEEDYIFLGKSRYITSFSDTLFLKGEKVTIENMGAINIDIIDSFLVFSSGSLDTFYNVYSKYTYQHYGHFIPQGRGDNELPTISYPIFWSNEKGHSLIYLDNRATGTVKAWDITQSCAKRTTVFSPTPIDISPVPGFQALYPLQGSV</sequence>
<accession>A0A9D2ABJ0</accession>